<comment type="caution">
    <text evidence="2">The sequence shown here is derived from an EMBL/GenBank/DDBJ whole genome shotgun (WGS) entry which is preliminary data.</text>
</comment>
<keyword evidence="1" id="KW-0812">Transmembrane</keyword>
<organism evidence="2 3">
    <name type="scientific">Quercus suber</name>
    <name type="common">Cork oak</name>
    <dbReference type="NCBI Taxonomy" id="58331"/>
    <lineage>
        <taxon>Eukaryota</taxon>
        <taxon>Viridiplantae</taxon>
        <taxon>Streptophyta</taxon>
        <taxon>Embryophyta</taxon>
        <taxon>Tracheophyta</taxon>
        <taxon>Spermatophyta</taxon>
        <taxon>Magnoliopsida</taxon>
        <taxon>eudicotyledons</taxon>
        <taxon>Gunneridae</taxon>
        <taxon>Pentapetalae</taxon>
        <taxon>rosids</taxon>
        <taxon>fabids</taxon>
        <taxon>Fagales</taxon>
        <taxon>Fagaceae</taxon>
        <taxon>Quercus</taxon>
    </lineage>
</organism>
<accession>A0AAW0JQM2</accession>
<name>A0AAW0JQM2_QUESU</name>
<keyword evidence="3" id="KW-1185">Reference proteome</keyword>
<sequence>MAFTSNDLQVSQFSTPRSRLVMIASQLALVTLTCGLRMLHVDLGLRSSKEILFIY</sequence>
<keyword evidence="1" id="KW-1133">Transmembrane helix</keyword>
<keyword evidence="1" id="KW-0472">Membrane</keyword>
<proteinExistence type="predicted"/>
<evidence type="ECO:0000313" key="3">
    <source>
        <dbReference type="Proteomes" id="UP000237347"/>
    </source>
</evidence>
<gene>
    <name evidence="2" type="ORF">CFP56_029517</name>
</gene>
<feature type="transmembrane region" description="Helical" evidence="1">
    <location>
        <begin position="20"/>
        <end position="39"/>
    </location>
</feature>
<evidence type="ECO:0000313" key="2">
    <source>
        <dbReference type="EMBL" id="KAK7829338.1"/>
    </source>
</evidence>
<protein>
    <submittedName>
        <fullName evidence="2">Uncharacterized protein</fullName>
    </submittedName>
</protein>
<dbReference type="Proteomes" id="UP000237347">
    <property type="component" value="Unassembled WGS sequence"/>
</dbReference>
<evidence type="ECO:0000256" key="1">
    <source>
        <dbReference type="SAM" id="Phobius"/>
    </source>
</evidence>
<reference evidence="2 3" key="1">
    <citation type="journal article" date="2018" name="Sci. Data">
        <title>The draft genome sequence of cork oak.</title>
        <authorList>
            <person name="Ramos A.M."/>
            <person name="Usie A."/>
            <person name="Barbosa P."/>
            <person name="Barros P.M."/>
            <person name="Capote T."/>
            <person name="Chaves I."/>
            <person name="Simoes F."/>
            <person name="Abreu I."/>
            <person name="Carrasquinho I."/>
            <person name="Faro C."/>
            <person name="Guimaraes J.B."/>
            <person name="Mendonca D."/>
            <person name="Nobrega F."/>
            <person name="Rodrigues L."/>
            <person name="Saibo N.J.M."/>
            <person name="Varela M.C."/>
            <person name="Egas C."/>
            <person name="Matos J."/>
            <person name="Miguel C.M."/>
            <person name="Oliveira M.M."/>
            <person name="Ricardo C.P."/>
            <person name="Goncalves S."/>
        </authorList>
    </citation>
    <scope>NUCLEOTIDE SEQUENCE [LARGE SCALE GENOMIC DNA]</scope>
    <source>
        <strain evidence="3">cv. HL8</strain>
    </source>
</reference>
<dbReference type="EMBL" id="PKMF04000485">
    <property type="protein sequence ID" value="KAK7829338.1"/>
    <property type="molecule type" value="Genomic_DNA"/>
</dbReference>
<dbReference type="AlphaFoldDB" id="A0AAW0JQM2"/>